<organism evidence="1 2">
    <name type="scientific">Candidatus Protofrankia californiensis</name>
    <dbReference type="NCBI Taxonomy" id="1839754"/>
    <lineage>
        <taxon>Bacteria</taxon>
        <taxon>Bacillati</taxon>
        <taxon>Actinomycetota</taxon>
        <taxon>Actinomycetes</taxon>
        <taxon>Frankiales</taxon>
        <taxon>Frankiaceae</taxon>
        <taxon>Protofrankia</taxon>
    </lineage>
</organism>
<proteinExistence type="predicted"/>
<dbReference type="InterPro" id="IPR015813">
    <property type="entry name" value="Pyrv/PenolPyrv_kinase-like_dom"/>
</dbReference>
<dbReference type="PANTHER" id="PTHR42905:SF16">
    <property type="entry name" value="CARBOXYPHOSPHONOENOLPYRUVATE PHOSPHONOMUTASE-LIKE PROTEIN (AFU_ORTHOLOGUE AFUA_5G07230)"/>
    <property type="match status" value="1"/>
</dbReference>
<dbReference type="Pfam" id="PF13714">
    <property type="entry name" value="PEP_mutase"/>
    <property type="match status" value="1"/>
</dbReference>
<dbReference type="Proteomes" id="UP000199013">
    <property type="component" value="Unassembled WGS sequence"/>
</dbReference>
<dbReference type="InterPro" id="IPR040442">
    <property type="entry name" value="Pyrv_kinase-like_dom_sf"/>
</dbReference>
<dbReference type="PANTHER" id="PTHR42905">
    <property type="entry name" value="PHOSPHOENOLPYRUVATE CARBOXYLASE"/>
    <property type="match status" value="1"/>
</dbReference>
<protein>
    <submittedName>
        <fullName evidence="1">Carboxyvinyl-carboxyphosphonatephosphorylmutase</fullName>
    </submittedName>
</protein>
<dbReference type="CDD" id="cd00377">
    <property type="entry name" value="ICL_PEPM"/>
    <property type="match status" value="1"/>
</dbReference>
<dbReference type="InterPro" id="IPR039556">
    <property type="entry name" value="ICL/PEPM"/>
</dbReference>
<name>A0A1C3P5J7_9ACTN</name>
<evidence type="ECO:0000313" key="2">
    <source>
        <dbReference type="Proteomes" id="UP000199013"/>
    </source>
</evidence>
<dbReference type="Gene3D" id="6.10.250.2750">
    <property type="match status" value="1"/>
</dbReference>
<keyword evidence="2" id="KW-1185">Reference proteome</keyword>
<sequence>MSDQASRAELFQRLHEKDVFVVANVADAGSARLLTGLGFPALATTSAGLAFALGRADGGGLVTRDEALANAAAIAAATVLPVSADLESGYGRTPEEVAETVRLAAQAGVVGCSVEDATGVPDAPVLDLAEAVDRVAAAVEAARSLPFGFVLTARAENFLYGRPDLADTIARLQAFEAAGADVLYAPGLPDAEAIRAVCSSVGKPVNVLAGPATGSVAELAALGVRRVSVGSAFARAAFGGLLAAATEVVEHGTFGFPAGIPTYARMNSLLEKHTP</sequence>
<dbReference type="SUPFAM" id="SSF51621">
    <property type="entry name" value="Phosphoenolpyruvate/pyruvate domain"/>
    <property type="match status" value="1"/>
</dbReference>
<dbReference type="Gene3D" id="3.20.20.60">
    <property type="entry name" value="Phosphoenolpyruvate-binding domains"/>
    <property type="match status" value="1"/>
</dbReference>
<reference evidence="2" key="1">
    <citation type="submission" date="2016-02" db="EMBL/GenBank/DDBJ databases">
        <authorList>
            <person name="Wibberg D."/>
        </authorList>
    </citation>
    <scope>NUCLEOTIDE SEQUENCE [LARGE SCALE GENOMIC DNA]</scope>
</reference>
<evidence type="ECO:0000313" key="1">
    <source>
        <dbReference type="EMBL" id="SBW25056.1"/>
    </source>
</evidence>
<gene>
    <name evidence="1" type="ORF">FDG2_4407</name>
</gene>
<accession>A0A1C3P5J7</accession>
<dbReference type="AlphaFoldDB" id="A0A1C3P5J7"/>
<dbReference type="GO" id="GO:0003824">
    <property type="term" value="F:catalytic activity"/>
    <property type="evidence" value="ECO:0007669"/>
    <property type="project" value="InterPro"/>
</dbReference>
<dbReference type="EMBL" id="FLUV01001844">
    <property type="protein sequence ID" value="SBW25056.1"/>
    <property type="molecule type" value="Genomic_DNA"/>
</dbReference>